<dbReference type="Proteomes" id="UP000516134">
    <property type="component" value="Chromosome"/>
</dbReference>
<name>A0ABX6SXS9_9SPHN</name>
<evidence type="ECO:0000313" key="1">
    <source>
        <dbReference type="EMBL" id="QNP42401.1"/>
    </source>
</evidence>
<keyword evidence="2" id="KW-1185">Reference proteome</keyword>
<proteinExistence type="predicted"/>
<organism evidence="1 2">
    <name type="scientific">Sphingomonas daechungensis</name>
    <dbReference type="NCBI Taxonomy" id="1176646"/>
    <lineage>
        <taxon>Bacteria</taxon>
        <taxon>Pseudomonadati</taxon>
        <taxon>Pseudomonadota</taxon>
        <taxon>Alphaproteobacteria</taxon>
        <taxon>Sphingomonadales</taxon>
        <taxon>Sphingomonadaceae</taxon>
        <taxon>Sphingomonas</taxon>
    </lineage>
</organism>
<sequence>MSVTGALIECDVPPRIATEIELVRGELCAAGSVMWRNSTECGVQFLKPIELAAWLPNAEAEPAANEPKAVPRPVRGGDHDPLGRLAPRIVEELDHVARLLDALGDELIGDPYVVARHGLPLQRLDRATQILGHLGAIILSDDPEQTVSAIGMEDLRRRLLRKSL</sequence>
<reference evidence="1 2" key="1">
    <citation type="submission" date="2020-08" db="EMBL/GenBank/DDBJ databases">
        <title>Genome sequence of Sphingomonas daechungensis KACC 18115T.</title>
        <authorList>
            <person name="Hyun D.-W."/>
            <person name="Bae J.-W."/>
        </authorList>
    </citation>
    <scope>NUCLEOTIDE SEQUENCE [LARGE SCALE GENOMIC DNA]</scope>
    <source>
        <strain evidence="1 2">KACC 18115</strain>
    </source>
</reference>
<protein>
    <submittedName>
        <fullName evidence="1">Uncharacterized protein</fullName>
    </submittedName>
</protein>
<accession>A0ABX6SXS9</accession>
<evidence type="ECO:0000313" key="2">
    <source>
        <dbReference type="Proteomes" id="UP000516134"/>
    </source>
</evidence>
<dbReference type="RefSeq" id="WP_187713834.1">
    <property type="nucleotide sequence ID" value="NZ_CP060780.1"/>
</dbReference>
<dbReference type="EMBL" id="CP060780">
    <property type="protein sequence ID" value="QNP42401.1"/>
    <property type="molecule type" value="Genomic_DNA"/>
</dbReference>
<gene>
    <name evidence="1" type="ORF">H9L15_08740</name>
</gene>